<dbReference type="Proteomes" id="UP001597112">
    <property type="component" value="Unassembled WGS sequence"/>
</dbReference>
<organism evidence="3 4">
    <name type="scientific">Ohtaekwangia kribbensis</name>
    <dbReference type="NCBI Taxonomy" id="688913"/>
    <lineage>
        <taxon>Bacteria</taxon>
        <taxon>Pseudomonadati</taxon>
        <taxon>Bacteroidota</taxon>
        <taxon>Cytophagia</taxon>
        <taxon>Cytophagales</taxon>
        <taxon>Fulvivirgaceae</taxon>
        <taxon>Ohtaekwangia</taxon>
    </lineage>
</organism>
<feature type="transmembrane region" description="Helical" evidence="1">
    <location>
        <begin position="291"/>
        <end position="314"/>
    </location>
</feature>
<evidence type="ECO:0000313" key="4">
    <source>
        <dbReference type="Proteomes" id="UP001597112"/>
    </source>
</evidence>
<keyword evidence="4" id="KW-1185">Reference proteome</keyword>
<feature type="signal peptide" evidence="2">
    <location>
        <begin position="1"/>
        <end position="19"/>
    </location>
</feature>
<keyword evidence="1" id="KW-0472">Membrane</keyword>
<dbReference type="RefSeq" id="WP_377579902.1">
    <property type="nucleotide sequence ID" value="NZ_JBHTKA010000004.1"/>
</dbReference>
<keyword evidence="1" id="KW-0812">Transmembrane</keyword>
<sequence>MKYTLVVILNLINSILALAQNDSSRVLLEAIKRSRVYYVDLGKTDALVFEMGSYYGAAPRGYRIASVDTLVWQSDSTYIGKKVKIIQKDGSLTLIRDSKKMKREVLLMPVVNTAVANEELNNAYYLDRYSVANTEVDHLFRMYSHPFEDRYDSWEKLKNKRMNHSEFRIFTDARIKYIRDSTVERHNRYLEIMNYLIQNISIVEYAVLRDSLAKLPMDDVNSYYKRVVYEVANNKPEFFFRLVEDHTFTKQNYLFYSIGARDKEVLKKLESVAGHDKIKRDFFRDIKSRKIMPVAGMGLAIIELAGFIALMSVIF</sequence>
<comment type="caution">
    <text evidence="3">The sequence shown here is derived from an EMBL/GenBank/DDBJ whole genome shotgun (WGS) entry which is preliminary data.</text>
</comment>
<evidence type="ECO:0000256" key="2">
    <source>
        <dbReference type="SAM" id="SignalP"/>
    </source>
</evidence>
<evidence type="ECO:0000313" key="3">
    <source>
        <dbReference type="EMBL" id="MFD1000481.1"/>
    </source>
</evidence>
<proteinExistence type="predicted"/>
<accession>A0ABW3K4W5</accession>
<dbReference type="EMBL" id="JBHTKA010000004">
    <property type="protein sequence ID" value="MFD1000481.1"/>
    <property type="molecule type" value="Genomic_DNA"/>
</dbReference>
<name>A0ABW3K4W5_9BACT</name>
<keyword evidence="1" id="KW-1133">Transmembrane helix</keyword>
<feature type="chain" id="PRO_5047383397" evidence="2">
    <location>
        <begin position="20"/>
        <end position="315"/>
    </location>
</feature>
<keyword evidence="2" id="KW-0732">Signal</keyword>
<gene>
    <name evidence="3" type="ORF">ACFQ21_14245</name>
</gene>
<protein>
    <submittedName>
        <fullName evidence="3">Uncharacterized protein</fullName>
    </submittedName>
</protein>
<evidence type="ECO:0000256" key="1">
    <source>
        <dbReference type="SAM" id="Phobius"/>
    </source>
</evidence>
<reference evidence="4" key="1">
    <citation type="journal article" date="2019" name="Int. J. Syst. Evol. Microbiol.">
        <title>The Global Catalogue of Microorganisms (GCM) 10K type strain sequencing project: providing services to taxonomists for standard genome sequencing and annotation.</title>
        <authorList>
            <consortium name="The Broad Institute Genomics Platform"/>
            <consortium name="The Broad Institute Genome Sequencing Center for Infectious Disease"/>
            <person name="Wu L."/>
            <person name="Ma J."/>
        </authorList>
    </citation>
    <scope>NUCLEOTIDE SEQUENCE [LARGE SCALE GENOMIC DNA]</scope>
    <source>
        <strain evidence="4">CCUG 58938</strain>
    </source>
</reference>